<comment type="similarity">
    <text evidence="2">Belongs to the zinc-containing alcohol dehydrogenase family.</text>
</comment>
<dbReference type="InterPro" id="IPR013149">
    <property type="entry name" value="ADH-like_C"/>
</dbReference>
<keyword evidence="3" id="KW-0479">Metal-binding</keyword>
<comment type="caution">
    <text evidence="8">The sequence shown here is derived from an EMBL/GenBank/DDBJ whole genome shotgun (WGS) entry which is preliminary data.</text>
</comment>
<dbReference type="SUPFAM" id="SSF51735">
    <property type="entry name" value="NAD(P)-binding Rossmann-fold domains"/>
    <property type="match status" value="1"/>
</dbReference>
<evidence type="ECO:0000313" key="8">
    <source>
        <dbReference type="EMBL" id="KIX11165.1"/>
    </source>
</evidence>
<evidence type="ECO:0000256" key="1">
    <source>
        <dbReference type="ARBA" id="ARBA00001947"/>
    </source>
</evidence>
<evidence type="ECO:0000313" key="9">
    <source>
        <dbReference type="Proteomes" id="UP000032233"/>
    </source>
</evidence>
<dbReference type="CDD" id="cd08242">
    <property type="entry name" value="MDR_like"/>
    <property type="match status" value="1"/>
</dbReference>
<dbReference type="InParanoid" id="A0A0D2JNU6"/>
<keyword evidence="4" id="KW-0862">Zinc</keyword>
<dbReference type="STRING" id="1429043.X474_26085"/>
<feature type="domain" description="Alcohol dehydrogenase-like C-terminal" evidence="6">
    <location>
        <begin position="167"/>
        <end position="278"/>
    </location>
</feature>
<comment type="cofactor">
    <cofactor evidence="1">
        <name>Zn(2+)</name>
        <dbReference type="ChEBI" id="CHEBI:29105"/>
    </cofactor>
</comment>
<dbReference type="GO" id="GO:0016491">
    <property type="term" value="F:oxidoreductase activity"/>
    <property type="evidence" value="ECO:0007669"/>
    <property type="project" value="UniProtKB-KW"/>
</dbReference>
<dbReference type="GO" id="GO:0046872">
    <property type="term" value="F:metal ion binding"/>
    <property type="evidence" value="ECO:0007669"/>
    <property type="project" value="UniProtKB-KW"/>
</dbReference>
<reference evidence="8 9" key="1">
    <citation type="submission" date="2013-11" db="EMBL/GenBank/DDBJ databases">
        <title>Metagenomic analysis of a methanogenic consortium involved in long chain n-alkane degradation.</title>
        <authorList>
            <person name="Davidova I.A."/>
            <person name="Callaghan A.V."/>
            <person name="Wawrik B."/>
            <person name="Pruitt S."/>
            <person name="Marks C."/>
            <person name="Duncan K.E."/>
            <person name="Suflita J.M."/>
        </authorList>
    </citation>
    <scope>NUCLEOTIDE SEQUENCE [LARGE SCALE GENOMIC DNA]</scope>
    <source>
        <strain evidence="8 9">SPR</strain>
    </source>
</reference>
<evidence type="ECO:0000259" key="6">
    <source>
        <dbReference type="Pfam" id="PF00107"/>
    </source>
</evidence>
<evidence type="ECO:0000256" key="3">
    <source>
        <dbReference type="ARBA" id="ARBA00022723"/>
    </source>
</evidence>
<dbReference type="PATRIC" id="fig|1429043.3.peg.5519"/>
<evidence type="ECO:0000256" key="5">
    <source>
        <dbReference type="ARBA" id="ARBA00023002"/>
    </source>
</evidence>
<dbReference type="Proteomes" id="UP000032233">
    <property type="component" value="Unassembled WGS sequence"/>
</dbReference>
<dbReference type="InterPro" id="IPR013154">
    <property type="entry name" value="ADH-like_N"/>
</dbReference>
<dbReference type="Gene3D" id="3.40.50.720">
    <property type="entry name" value="NAD(P)-binding Rossmann-like Domain"/>
    <property type="match status" value="1"/>
</dbReference>
<evidence type="ECO:0000256" key="4">
    <source>
        <dbReference type="ARBA" id="ARBA00022833"/>
    </source>
</evidence>
<dbReference type="OrthoDB" id="9773078at2"/>
<dbReference type="Pfam" id="PF08240">
    <property type="entry name" value="ADH_N"/>
    <property type="match status" value="1"/>
</dbReference>
<dbReference type="PANTHER" id="PTHR43350:SF2">
    <property type="entry name" value="GROES-LIKE ZINC-BINDING ALCOHOL DEHYDROGENASE FAMILY PROTEIN"/>
    <property type="match status" value="1"/>
</dbReference>
<organism evidence="8 9">
    <name type="scientific">Dethiosulfatarculus sandiegensis</name>
    <dbReference type="NCBI Taxonomy" id="1429043"/>
    <lineage>
        <taxon>Bacteria</taxon>
        <taxon>Pseudomonadati</taxon>
        <taxon>Thermodesulfobacteriota</taxon>
        <taxon>Desulfarculia</taxon>
        <taxon>Desulfarculales</taxon>
        <taxon>Desulfarculaceae</taxon>
        <taxon>Dethiosulfatarculus</taxon>
    </lineage>
</organism>
<dbReference type="InterPro" id="IPR036291">
    <property type="entry name" value="NAD(P)-bd_dom_sf"/>
</dbReference>
<keyword evidence="9" id="KW-1185">Reference proteome</keyword>
<dbReference type="Pfam" id="PF00107">
    <property type="entry name" value="ADH_zinc_N"/>
    <property type="match status" value="1"/>
</dbReference>
<dbReference type="RefSeq" id="WP_044352432.1">
    <property type="nucleotide sequence ID" value="NZ_AZAC01000067.1"/>
</dbReference>
<accession>A0A0D2JNU6</accession>
<evidence type="ECO:0000259" key="7">
    <source>
        <dbReference type="Pfam" id="PF08240"/>
    </source>
</evidence>
<gene>
    <name evidence="8" type="ORF">X474_26085</name>
</gene>
<dbReference type="InterPro" id="IPR011032">
    <property type="entry name" value="GroES-like_sf"/>
</dbReference>
<dbReference type="Gene3D" id="3.90.180.10">
    <property type="entry name" value="Medium-chain alcohol dehydrogenases, catalytic domain"/>
    <property type="match status" value="1"/>
</dbReference>
<proteinExistence type="inferred from homology"/>
<dbReference type="EMBL" id="AZAC01000067">
    <property type="protein sequence ID" value="KIX11165.1"/>
    <property type="molecule type" value="Genomic_DNA"/>
</dbReference>
<dbReference type="AlphaFoldDB" id="A0A0D2JNU6"/>
<protein>
    <submittedName>
        <fullName evidence="8">Dehydrogenase</fullName>
    </submittedName>
</protein>
<dbReference type="PANTHER" id="PTHR43350">
    <property type="entry name" value="NAD-DEPENDENT ALCOHOL DEHYDROGENASE"/>
    <property type="match status" value="1"/>
</dbReference>
<name>A0A0D2JNU6_9BACT</name>
<dbReference type="SUPFAM" id="SSF50129">
    <property type="entry name" value="GroES-like"/>
    <property type="match status" value="1"/>
</dbReference>
<keyword evidence="5" id="KW-0560">Oxidoreductase</keyword>
<sequence>MKAVYFSESKITIIEKPCPSPKTGEALLRPILAGICNTDLELKKGYYHFTGTPGHEFVALVQKAPEHPELEGKRVVSDINLGCGHCSWCLKGDSRHCRERRVLGIKGYPGAFAEFLVAPVSNLHIVDQGIKNEQAVFAEPLAAALEISQQVHLKSRLKALVMGDGKLGLLAALALKHYIPELTLLGKHQQKLALARKQGIYTSFFSNLEDLPGLRRELGSFDLVVEATGSEKGLEQALLLVRPRGTIVAKTTSHKPSTFNLAGLVVNEVRLLGSRCGDLSLALAFLKNKWIEVGPLIEAVVPFSEFEKAFELAAKPGAKKVLIDF</sequence>
<evidence type="ECO:0000256" key="2">
    <source>
        <dbReference type="ARBA" id="ARBA00008072"/>
    </source>
</evidence>
<feature type="domain" description="Alcohol dehydrogenase-like N-terminal" evidence="7">
    <location>
        <begin position="23"/>
        <end position="124"/>
    </location>
</feature>